<sequence>MASRNIEPNRRLAKLMEEAGFSNKGLASRVVRLGKVRGAPHLRYNHSSVARWLRGEQPRRPVPQIIAEIFTIELGRRITAADIGMSAPVVPPDIGLELPTSRSACVQVASQLWRADAEQQRLLVDADFDPTAFASAALGWLVGPWDSQPTPAAGRRIGTADVEEIRQVTNAFRILDNRLGGGHVRGPVVEYLNTHVAPLLRDGRCTEEVRPQFFAAVADLTKLAAWLYHDMDKQGLAQRYLIQALALAKVADDYGLAGEILAAMSQQAQYVAQSRRAVELARAAQSAAQRAGMPVLLTECQVMEAHGYAAQQEARACALALTRAEKSYERAADTEMPAWLDYFDEAYFAAKIAHCFRELGRGEETEQYALRSLDMDPSYRRGKTFNIAVLGTALALQGKVDEACAHVRTAIDMAVALTSSRVYRYIGDACRALSPYAAEPDVRELMEYAEDRLPDLRVREERP</sequence>
<organism evidence="1 2">
    <name type="scientific">Actinomadura rubrobrunea</name>
    <dbReference type="NCBI Taxonomy" id="115335"/>
    <lineage>
        <taxon>Bacteria</taxon>
        <taxon>Bacillati</taxon>
        <taxon>Actinomycetota</taxon>
        <taxon>Actinomycetes</taxon>
        <taxon>Streptosporangiales</taxon>
        <taxon>Thermomonosporaceae</taxon>
        <taxon>Actinomadura</taxon>
    </lineage>
</organism>
<evidence type="ECO:0000313" key="1">
    <source>
        <dbReference type="EMBL" id="GLW66454.1"/>
    </source>
</evidence>
<dbReference type="RefSeq" id="WP_067915074.1">
    <property type="nucleotide sequence ID" value="NZ_BSRZ01000015.1"/>
</dbReference>
<gene>
    <name evidence="1" type="ORF">Arub01_46980</name>
</gene>
<evidence type="ECO:0008006" key="3">
    <source>
        <dbReference type="Google" id="ProtNLM"/>
    </source>
</evidence>
<evidence type="ECO:0000313" key="2">
    <source>
        <dbReference type="Proteomes" id="UP001165124"/>
    </source>
</evidence>
<reference evidence="1" key="1">
    <citation type="submission" date="2023-02" db="EMBL/GenBank/DDBJ databases">
        <title>Actinomadura rubrobrunea NBRC 14622.</title>
        <authorList>
            <person name="Ichikawa N."/>
            <person name="Sato H."/>
            <person name="Tonouchi N."/>
        </authorList>
    </citation>
    <scope>NUCLEOTIDE SEQUENCE</scope>
    <source>
        <strain evidence="1">NBRC 14622</strain>
    </source>
</reference>
<dbReference type="AlphaFoldDB" id="A0A9W6UWQ5"/>
<protein>
    <recommendedName>
        <fullName evidence="3">Transcriptional regulator</fullName>
    </recommendedName>
</protein>
<name>A0A9W6UWQ5_9ACTN</name>
<proteinExistence type="predicted"/>
<dbReference type="Proteomes" id="UP001165124">
    <property type="component" value="Unassembled WGS sequence"/>
</dbReference>
<dbReference type="InterPro" id="IPR011990">
    <property type="entry name" value="TPR-like_helical_dom_sf"/>
</dbReference>
<dbReference type="SUPFAM" id="SSF48452">
    <property type="entry name" value="TPR-like"/>
    <property type="match status" value="1"/>
</dbReference>
<comment type="caution">
    <text evidence="1">The sequence shown here is derived from an EMBL/GenBank/DDBJ whole genome shotgun (WGS) entry which is preliminary data.</text>
</comment>
<keyword evidence="2" id="KW-1185">Reference proteome</keyword>
<dbReference type="EMBL" id="BSRZ01000015">
    <property type="protein sequence ID" value="GLW66454.1"/>
    <property type="molecule type" value="Genomic_DNA"/>
</dbReference>
<accession>A0A9W6UWQ5</accession>
<dbReference type="Gene3D" id="1.25.40.10">
    <property type="entry name" value="Tetratricopeptide repeat domain"/>
    <property type="match status" value="1"/>
</dbReference>